<dbReference type="SMART" id="SM00933">
    <property type="entry name" value="NurA"/>
    <property type="match status" value="1"/>
</dbReference>
<evidence type="ECO:0000313" key="3">
    <source>
        <dbReference type="Proteomes" id="UP000423396"/>
    </source>
</evidence>
<name>A0A650CQR0_9CREN</name>
<evidence type="ECO:0000313" key="2">
    <source>
        <dbReference type="EMBL" id="QGR20181.1"/>
    </source>
</evidence>
<dbReference type="EMBL" id="CP045483">
    <property type="protein sequence ID" value="QGR20181.1"/>
    <property type="molecule type" value="Genomic_DNA"/>
</dbReference>
<dbReference type="Pfam" id="PF09376">
    <property type="entry name" value="NurA"/>
    <property type="match status" value="1"/>
</dbReference>
<dbReference type="OrthoDB" id="33831at2157"/>
<reference evidence="2 3" key="1">
    <citation type="submission" date="2019-10" db="EMBL/GenBank/DDBJ databases">
        <title>Genome Sequences from Six Type Strain Members of the Archaeal Family Sulfolobaceae: Acidianus ambivalens, Acidianus infernus, Metallosphaera prunae, Stygiolobus azoricus, Sulfolobus metallicus, and Sulfurisphaera ohwakuensis.</title>
        <authorList>
            <person name="Counts J.A."/>
            <person name="Kelly R.M."/>
        </authorList>
    </citation>
    <scope>NUCLEOTIDE SEQUENCE [LARGE SCALE GENOMIC DNA]</scope>
    <source>
        <strain evidence="2 3">FC6</strain>
    </source>
</reference>
<organism evidence="2 3">
    <name type="scientific">Stygiolobus azoricus</name>
    <dbReference type="NCBI Taxonomy" id="41675"/>
    <lineage>
        <taxon>Archaea</taxon>
        <taxon>Thermoproteota</taxon>
        <taxon>Thermoprotei</taxon>
        <taxon>Sulfolobales</taxon>
        <taxon>Sulfolobaceae</taxon>
        <taxon>Stygiolobus</taxon>
    </lineage>
</organism>
<dbReference type="InterPro" id="IPR018977">
    <property type="entry name" value="NurA_domain"/>
</dbReference>
<gene>
    <name evidence="2" type="ORF">D1868_09405</name>
</gene>
<dbReference type="NCBIfam" id="NF041033">
    <property type="entry name" value="NurA_Sulf"/>
    <property type="match status" value="1"/>
</dbReference>
<sequence length="333" mass="38519">MISRLYNEILENKQRILVSTAELKNQLFAMVKEKLDTKWITYLPPTNIPSKNILAIDGGMWSKETRSGVVFIVDAEAVLYDGRNIERLDDRALIDAFRPGNHAKERISLVMQLMELQLAIKNGDKADLILLDGSLAKKIGRHKVTEKISDIDDVFTVDDIISLKEGESEEKMHKLLVAENHYAISLLIEKYREKLLFISKNSKSSDIFGQPYSDVVVLELFTQGIGYTQPMEKTIEDKYIVSKKASRILSNLKFYTSLVRLDKDSRILKFDFFEREKLLEFINTLAAISVRGYPYPLLEVHKDVRISRDDVKRVMRLLGFKPKQEEWWPSQFL</sequence>
<keyword evidence="3" id="KW-1185">Reference proteome</keyword>
<dbReference type="AlphaFoldDB" id="A0A650CQR0"/>
<feature type="domain" description="NurA" evidence="1">
    <location>
        <begin position="51"/>
        <end position="306"/>
    </location>
</feature>
<protein>
    <submittedName>
        <fullName evidence="2">5'-3' nuclease</fullName>
    </submittedName>
</protein>
<proteinExistence type="predicted"/>
<dbReference type="KEGG" id="sazo:D1868_09405"/>
<accession>A0A650CQR0</accession>
<dbReference type="GeneID" id="42799285"/>
<evidence type="ECO:0000259" key="1">
    <source>
        <dbReference type="SMART" id="SM00933"/>
    </source>
</evidence>
<dbReference type="Proteomes" id="UP000423396">
    <property type="component" value="Chromosome"/>
</dbReference>
<dbReference type="RefSeq" id="WP_156007630.1">
    <property type="nucleotide sequence ID" value="NZ_CP045483.1"/>
</dbReference>
<dbReference type="InterPro" id="IPR053461">
    <property type="entry name" value="DSB_repair_nuclease_NurA"/>
</dbReference>